<name>A0A6G0TAI1_APHGL</name>
<evidence type="ECO:0008006" key="3">
    <source>
        <dbReference type="Google" id="ProtNLM"/>
    </source>
</evidence>
<dbReference type="SUPFAM" id="SSF56672">
    <property type="entry name" value="DNA/RNA polymerases"/>
    <property type="match status" value="1"/>
</dbReference>
<sequence>MLLYAKAIIPNIRGLNYNQNKPITWITYLDCVHLYGKSMLTELPFKDFEWVDYLDIDVLKIPDISKVGYILEVDIDYPKNLHKKPRFSIFTFKRMSSKFKTIANGLKLVKIYRAIRFSQSKWMAPYIELCINTRVEVNNNFEKHFWKLLISSVFGKYTENVRARTSLRLVSSTKKASKLMMKTYFKDRTICSENLMAIHQHKETIKFDKAIDVGFAILDVSKTFMYDFHYNVMKKKYGDKISSLYSDTDSMTYAIQTQNFFDDIKYNLSPIFDTSNYPKDHYCFSEIHKNQPEILNTYINHINVDDKQTRRDMHFIQSNKHVVHSKTVNKLVLSANDDKRYIMNDGINTL</sequence>
<proteinExistence type="predicted"/>
<dbReference type="OrthoDB" id="8191949at2759"/>
<dbReference type="PANTHER" id="PTHR31511">
    <property type="entry name" value="PROTEIN CBG23764"/>
    <property type="match status" value="1"/>
</dbReference>
<comment type="caution">
    <text evidence="1">The sequence shown here is derived from an EMBL/GenBank/DDBJ whole genome shotgun (WGS) entry which is preliminary data.</text>
</comment>
<reference evidence="1 2" key="1">
    <citation type="submission" date="2019-08" db="EMBL/GenBank/DDBJ databases">
        <title>The genome of the soybean aphid Biotype 1, its phylome, world population structure and adaptation to the North American continent.</title>
        <authorList>
            <person name="Giordano R."/>
            <person name="Donthu R.K."/>
            <person name="Hernandez A.G."/>
            <person name="Wright C.L."/>
            <person name="Zimin A.V."/>
        </authorList>
    </citation>
    <scope>NUCLEOTIDE SEQUENCE [LARGE SCALE GENOMIC DNA]</scope>
    <source>
        <tissue evidence="1">Whole aphids</tissue>
    </source>
</reference>
<dbReference type="PANTHER" id="PTHR31511:SF12">
    <property type="entry name" value="RHO TERMINATION FACTOR N-TERMINAL DOMAIN-CONTAINING PROTEIN"/>
    <property type="match status" value="1"/>
</dbReference>
<dbReference type="GO" id="GO:0071897">
    <property type="term" value="P:DNA biosynthetic process"/>
    <property type="evidence" value="ECO:0007669"/>
    <property type="project" value="UniProtKB-ARBA"/>
</dbReference>
<dbReference type="InterPro" id="IPR043502">
    <property type="entry name" value="DNA/RNA_pol_sf"/>
</dbReference>
<accession>A0A6G0TAI1</accession>
<evidence type="ECO:0000313" key="2">
    <source>
        <dbReference type="Proteomes" id="UP000475862"/>
    </source>
</evidence>
<protein>
    <recommendedName>
        <fullName evidence="3">DNA-directed DNA polymerase</fullName>
    </recommendedName>
</protein>
<dbReference type="AlphaFoldDB" id="A0A6G0TAI1"/>
<feature type="non-terminal residue" evidence="1">
    <location>
        <position position="350"/>
    </location>
</feature>
<dbReference type="EMBL" id="VYZN01000046">
    <property type="protein sequence ID" value="KAE9529149.1"/>
    <property type="molecule type" value="Genomic_DNA"/>
</dbReference>
<keyword evidence="2" id="KW-1185">Reference proteome</keyword>
<dbReference type="Proteomes" id="UP000475862">
    <property type="component" value="Unassembled WGS sequence"/>
</dbReference>
<organism evidence="1 2">
    <name type="scientific">Aphis glycines</name>
    <name type="common">Soybean aphid</name>
    <dbReference type="NCBI Taxonomy" id="307491"/>
    <lineage>
        <taxon>Eukaryota</taxon>
        <taxon>Metazoa</taxon>
        <taxon>Ecdysozoa</taxon>
        <taxon>Arthropoda</taxon>
        <taxon>Hexapoda</taxon>
        <taxon>Insecta</taxon>
        <taxon>Pterygota</taxon>
        <taxon>Neoptera</taxon>
        <taxon>Paraneoptera</taxon>
        <taxon>Hemiptera</taxon>
        <taxon>Sternorrhyncha</taxon>
        <taxon>Aphidomorpha</taxon>
        <taxon>Aphidoidea</taxon>
        <taxon>Aphididae</taxon>
        <taxon>Aphidini</taxon>
        <taxon>Aphis</taxon>
        <taxon>Aphis</taxon>
    </lineage>
</organism>
<evidence type="ECO:0000313" key="1">
    <source>
        <dbReference type="EMBL" id="KAE9529149.1"/>
    </source>
</evidence>
<gene>
    <name evidence="1" type="ORF">AGLY_011945</name>
</gene>